<proteinExistence type="inferred from homology"/>
<dbReference type="Pfam" id="PF08424">
    <property type="entry name" value="NRDE-2"/>
    <property type="match status" value="1"/>
</dbReference>
<dbReference type="GO" id="GO:0000287">
    <property type="term" value="F:magnesium ion binding"/>
    <property type="evidence" value="ECO:0007669"/>
    <property type="project" value="InterPro"/>
</dbReference>
<dbReference type="GO" id="GO:0071013">
    <property type="term" value="C:catalytic step 2 spliceosome"/>
    <property type="evidence" value="ECO:0007669"/>
    <property type="project" value="TreeGrafter"/>
</dbReference>
<feature type="region of interest" description="Disordered" evidence="12">
    <location>
        <begin position="305"/>
        <end position="331"/>
    </location>
</feature>
<keyword evidence="10" id="KW-0546">Nucleotide metabolism</keyword>
<evidence type="ECO:0000256" key="6">
    <source>
        <dbReference type="ARBA" id="ARBA00022723"/>
    </source>
</evidence>
<dbReference type="SUPFAM" id="SSF110857">
    <property type="entry name" value="Gamma-glutamyl cyclotransferase-like"/>
    <property type="match status" value="2"/>
</dbReference>
<evidence type="ECO:0000313" key="15">
    <source>
        <dbReference type="Proteomes" id="UP000069272"/>
    </source>
</evidence>
<dbReference type="VEuPathDB" id="VectorBase:AALB010727"/>
<dbReference type="Pfam" id="PF06094">
    <property type="entry name" value="GGACT"/>
    <property type="match status" value="2"/>
</dbReference>
<evidence type="ECO:0000259" key="13">
    <source>
        <dbReference type="Pfam" id="PF06094"/>
    </source>
</evidence>
<comment type="similarity">
    <text evidence="3">Belongs to the pyrimidine 5'-nucleotidase family.</text>
</comment>
<dbReference type="VEuPathDB" id="VectorBase:AALB20_032854"/>
<keyword evidence="11" id="KW-0539">Nucleus</keyword>
<dbReference type="InterPro" id="IPR009288">
    <property type="entry name" value="AIG2-like_dom"/>
</dbReference>
<evidence type="ECO:0000256" key="3">
    <source>
        <dbReference type="ARBA" id="ARBA00008389"/>
    </source>
</evidence>
<feature type="compositionally biased region" description="Basic and acidic residues" evidence="12">
    <location>
        <begin position="307"/>
        <end position="319"/>
    </location>
</feature>
<dbReference type="FunFam" id="3.40.50.1000:FF:000032">
    <property type="entry name" value="Cytosolic 5-nucleotidase 3-like"/>
    <property type="match status" value="1"/>
</dbReference>
<dbReference type="SUPFAM" id="SSF56784">
    <property type="entry name" value="HAD-like"/>
    <property type="match status" value="1"/>
</dbReference>
<dbReference type="InterPro" id="IPR006434">
    <property type="entry name" value="Pyrimidine_nucleotidase_eu"/>
</dbReference>
<dbReference type="SFLD" id="SFLDG01128">
    <property type="entry name" value="C1.4:_5'-Nucleotidase_Like"/>
    <property type="match status" value="1"/>
</dbReference>
<dbReference type="EnsemblMetazoa" id="AALB010727-RA">
    <property type="protein sequence ID" value="AALB010727-PA"/>
    <property type="gene ID" value="AALB010727"/>
</dbReference>
<reference evidence="14" key="2">
    <citation type="submission" date="2022-08" db="UniProtKB">
        <authorList>
            <consortium name="EnsemblMetazoa"/>
        </authorList>
    </citation>
    <scope>IDENTIFICATION</scope>
    <source>
        <strain evidence="14">STECLA/ALBI9_A</strain>
    </source>
</reference>
<keyword evidence="9" id="KW-0460">Magnesium</keyword>
<dbReference type="SFLD" id="SFLDS00003">
    <property type="entry name" value="Haloacid_Dehalogenase"/>
    <property type="match status" value="1"/>
</dbReference>
<feature type="domain" description="Gamma-glutamylcyclotransferase AIG2-like" evidence="13">
    <location>
        <begin position="12"/>
        <end position="128"/>
    </location>
</feature>
<comment type="subcellular location">
    <subcellularLocation>
        <location evidence="2">Nucleus</location>
    </subcellularLocation>
</comment>
<keyword evidence="15" id="KW-1185">Reference proteome</keyword>
<dbReference type="Gene3D" id="1.10.150.340">
    <property type="entry name" value="Pyrimidine 5'-nucleotidase (UMPH-1), N-terminal domain"/>
    <property type="match status" value="1"/>
</dbReference>
<dbReference type="VEuPathDB" id="VectorBase:AALB20_031330"/>
<evidence type="ECO:0000256" key="11">
    <source>
        <dbReference type="ARBA" id="ARBA00023242"/>
    </source>
</evidence>
<dbReference type="Gene3D" id="3.40.50.1000">
    <property type="entry name" value="HAD superfamily/HAD-like"/>
    <property type="match status" value="1"/>
</dbReference>
<dbReference type="VEuPathDB" id="VectorBase:AALB20_026927"/>
<dbReference type="PROSITE" id="PS01098">
    <property type="entry name" value="LIPASE_GDSL_SER"/>
    <property type="match status" value="1"/>
</dbReference>
<reference evidence="14 15" key="1">
    <citation type="journal article" date="2017" name="G3 (Bethesda)">
        <title>The Physical Genome Mapping of Anopheles albimanus Corrected Scaffold Misassemblies and Identified Interarm Rearrangements in Genus Anopheles.</title>
        <authorList>
            <person name="Artemov G.N."/>
            <person name="Peery A.N."/>
            <person name="Jiang X."/>
            <person name="Tu Z."/>
            <person name="Stegniy V.N."/>
            <person name="Sharakhova M.V."/>
            <person name="Sharakhov I.V."/>
        </authorList>
    </citation>
    <scope>NUCLEOTIDE SEQUENCE [LARGE SCALE GENOMIC DNA]</scope>
    <source>
        <strain evidence="14 15">ALBI9_A</strain>
    </source>
</reference>
<dbReference type="EC" id="3.1.3.5" evidence="5"/>
<feature type="domain" description="Gamma-glutamylcyclotransferase AIG2-like" evidence="13">
    <location>
        <begin position="173"/>
        <end position="285"/>
    </location>
</feature>
<keyword evidence="6" id="KW-0479">Metal-binding</keyword>
<dbReference type="Pfam" id="PF05822">
    <property type="entry name" value="UMPH-1"/>
    <property type="match status" value="1"/>
</dbReference>
<dbReference type="InterPro" id="IPR013633">
    <property type="entry name" value="NRDE-2"/>
</dbReference>
<dbReference type="InterPro" id="IPR023214">
    <property type="entry name" value="HAD_sf"/>
</dbReference>
<sequence length="1651" mass="188723">MAQRTAAALRRVFVYGTLKRGEPNHHLLAEADNGYAKFVCKGSTNRRFPLVIATRYNIPFLLDKPGAGSYVTGEIYELDEPLFQQLDVLEDYRKLYDRQIEDINVGIEGGNVPCWLYLLRNPPDSLLKLPMLTEYKNTLEIPYSRRPPGKVDIFEELQKEATALMSAAPLRRVFVYGTLKQGEPNHHWLTDVANGMARFIGRGTTVTRYPLVIGSRYNIPFLLDVPGRGHQVRGEIYEIDDRMLARLDVLEDYPQLYERRPEAIQQNEGPEEVVSCWIYLLQRFPPHLLEQRMLEEYRNSTALPYTESHDDNVFDDHHPATSTPGTSEENPRRKIPLWQVVVRRFVMVGQRKFQLSEVAALQRDHVRIRDPARVEVMLNELVAGGTDKLQVVTDFDYTITKQRLSNGEKVLTSFGMFNECKSIPPEVILEQRNLYHKYRPIEIDPHMEHEEKVGYMIEWWSKTGDLLKGFQLPQEDIDEVAVRYKDGLRDGTHEMFRELHEHSVPCLVFSAGLGNCVLSVLKHANVMYPNVKLVSNFLQFSENGMLNGLQDRMIHTFNKNETVLEGTEYYDIVHSRDHVIVMGDSLGDAGMAAGVPSSSHILKIGFLFDHPELNLPRYMDAFDIVLIDDQTMDIPRAIIDMMSLFPAYGSNDETAKSDETVSKPCDLAWLTNQSFIPFTLNNETPEEQQQDTVDAAPDTSAHRDDAAHHGSTRESKKRKRKEEKKHKKKSSKRRRRDSTSSGSSSSDSEQPDTKALPPVRVSETDYYTDVDALKIYLSVETLHRPACPRYRLRITKPLGSPARHRGPADERYKRYYRVHRKARGNHDGGTEKTQSEISEQEERMERSLRTEETADKWIELIRFRQTHPLPNLDSYQNHKRELAMIERARHRLPGDKVLLDLYLEAIVRVHPTDEVLELVRRAIAKDETNVQLWCALIRNKQCSMAQCIVPDVLRLYESSTRALFMARRSDETMLQLFKNCATFCRQAGLCEQMFGMVQLTLSMNVSGRFGGGGVGGAGSLFGSPEHYQQLLDYEEVILRSGLPMNEIWLRIETLRTAFHYLPFGGGQQLLSDPQRIVLNEDVVGFIYPLINKSYSFELTLIVLRLMRYPFANTSHFEAADCFQVESFEMDYPEQLLPLLLDVSRNRTYDRELHRFIKGLQVAPSYLNTNLAHEQYLEMVQQYLTIAIDHFEGEQSAVLLVLYLQLERTLVCWEKAAAATASSFDEQRAKLIRGRVKTLLKHTHASNQNNLLVYAEYGLLEYELTGLEGGAVATAACRKIFDTSVQVHCANAEQSTVEGMDEQEHAFCSLVLTMVELLLLHGHTSEAVRALTKLVLNPSEVTFRLGSEKESLPPSNTSKLSALQKLSDRVNSAVRHETNLGSTAPTIEQYFRPAPLITSLKAYVLYLTLIRTEGFKEAVRQLETLLFLFNEPTNPRHRFLREQIYELYLQLCHSRVSGWKVSTERPAAGGDSTRQLLDIVDRTLQDFPSNLYALRLTVFNESVPWFRLRRLLGKHLSPKAVLLMVIGARFRANADNAVAAGETDPYKQRILNLLADAVKSPTIPALHQNALLWRLYLRELFDQPNARPGYSVLEHCRRALYAALEACPWNKALYLDGASVAPQELSALLDLMMEKQLRVHAIPEELAILRNE</sequence>
<dbReference type="STRING" id="7167.A0A182FVZ2"/>
<dbReference type="InterPro" id="IPR008265">
    <property type="entry name" value="Lipase_GDSL_AS"/>
</dbReference>
<evidence type="ECO:0000256" key="12">
    <source>
        <dbReference type="SAM" id="MobiDB-lite"/>
    </source>
</evidence>
<feature type="compositionally biased region" description="Low complexity" evidence="12">
    <location>
        <begin position="739"/>
        <end position="748"/>
    </location>
</feature>
<keyword evidence="7" id="KW-0547">Nucleotide-binding</keyword>
<dbReference type="GO" id="GO:0031048">
    <property type="term" value="P:regulatory ncRNA-mediated heterochromatin formation"/>
    <property type="evidence" value="ECO:0007669"/>
    <property type="project" value="TreeGrafter"/>
</dbReference>
<dbReference type="Gene3D" id="3.10.490.10">
    <property type="entry name" value="Gamma-glutamyl cyclotransferase-like"/>
    <property type="match status" value="2"/>
</dbReference>
<dbReference type="PANTHER" id="PTHR13471:SF0">
    <property type="entry name" value="NUCLEAR EXOSOME REGULATOR NRDE2"/>
    <property type="match status" value="1"/>
</dbReference>
<evidence type="ECO:0000256" key="10">
    <source>
        <dbReference type="ARBA" id="ARBA00023080"/>
    </source>
</evidence>
<dbReference type="GO" id="GO:0016298">
    <property type="term" value="F:lipase activity"/>
    <property type="evidence" value="ECO:0007669"/>
    <property type="project" value="InterPro"/>
</dbReference>
<dbReference type="GO" id="GO:0000166">
    <property type="term" value="F:nucleotide binding"/>
    <property type="evidence" value="ECO:0007669"/>
    <property type="project" value="UniProtKB-KW"/>
</dbReference>
<evidence type="ECO:0000313" key="14">
    <source>
        <dbReference type="EnsemblMetazoa" id="AALB010727-PA"/>
    </source>
</evidence>
<evidence type="ECO:0000256" key="2">
    <source>
        <dbReference type="ARBA" id="ARBA00004123"/>
    </source>
</evidence>
<comment type="catalytic activity">
    <reaction evidence="1">
        <text>a ribonucleoside 5'-phosphate + H2O = a ribonucleoside + phosphate</text>
        <dbReference type="Rhea" id="RHEA:12484"/>
        <dbReference type="ChEBI" id="CHEBI:15377"/>
        <dbReference type="ChEBI" id="CHEBI:18254"/>
        <dbReference type="ChEBI" id="CHEBI:43474"/>
        <dbReference type="ChEBI" id="CHEBI:58043"/>
        <dbReference type="EC" id="3.1.3.5"/>
    </reaction>
</comment>
<feature type="compositionally biased region" description="Basic residues" evidence="12">
    <location>
        <begin position="715"/>
        <end position="736"/>
    </location>
</feature>
<name>A0A182FVZ2_ANOAL</name>
<dbReference type="PANTHER" id="PTHR13471">
    <property type="entry name" value="TETRATRICOPEPTIDE-LIKE HELICAL"/>
    <property type="match status" value="1"/>
</dbReference>
<keyword evidence="8" id="KW-0378">Hydrolase</keyword>
<dbReference type="GO" id="GO:1902369">
    <property type="term" value="P:negative regulation of RNA catabolic process"/>
    <property type="evidence" value="ECO:0007669"/>
    <property type="project" value="TreeGrafter"/>
</dbReference>
<feature type="region of interest" description="Disordered" evidence="12">
    <location>
        <begin position="683"/>
        <end position="760"/>
    </location>
</feature>
<dbReference type="Proteomes" id="UP000069272">
    <property type="component" value="Chromosome 3R"/>
</dbReference>
<organism evidence="14 15">
    <name type="scientific">Anopheles albimanus</name>
    <name type="common">New world malaria mosquito</name>
    <dbReference type="NCBI Taxonomy" id="7167"/>
    <lineage>
        <taxon>Eukaryota</taxon>
        <taxon>Metazoa</taxon>
        <taxon>Ecdysozoa</taxon>
        <taxon>Arthropoda</taxon>
        <taxon>Hexapoda</taxon>
        <taxon>Insecta</taxon>
        <taxon>Pterygota</taxon>
        <taxon>Neoptera</taxon>
        <taxon>Endopterygota</taxon>
        <taxon>Diptera</taxon>
        <taxon>Nematocera</taxon>
        <taxon>Culicoidea</taxon>
        <taxon>Culicidae</taxon>
        <taxon>Anophelinae</taxon>
        <taxon>Anopheles</taxon>
    </lineage>
</organism>
<dbReference type="NCBIfam" id="TIGR01544">
    <property type="entry name" value="HAD-SF-IE"/>
    <property type="match status" value="1"/>
</dbReference>
<evidence type="ECO:0000256" key="7">
    <source>
        <dbReference type="ARBA" id="ARBA00022741"/>
    </source>
</evidence>
<evidence type="ECO:0000256" key="4">
    <source>
        <dbReference type="ARBA" id="ARBA00009265"/>
    </source>
</evidence>
<evidence type="ECO:0000256" key="8">
    <source>
        <dbReference type="ARBA" id="ARBA00022801"/>
    </source>
</evidence>
<evidence type="ECO:0000256" key="5">
    <source>
        <dbReference type="ARBA" id="ARBA00012643"/>
    </source>
</evidence>
<evidence type="ECO:0000256" key="1">
    <source>
        <dbReference type="ARBA" id="ARBA00000815"/>
    </source>
</evidence>
<dbReference type="InterPro" id="IPR013024">
    <property type="entry name" value="GGCT-like"/>
</dbReference>
<dbReference type="GO" id="GO:0008253">
    <property type="term" value="F:5'-nucleotidase activity"/>
    <property type="evidence" value="ECO:0007669"/>
    <property type="project" value="UniProtKB-EC"/>
</dbReference>
<evidence type="ECO:0000256" key="9">
    <source>
        <dbReference type="ARBA" id="ARBA00022842"/>
    </source>
</evidence>
<protein>
    <recommendedName>
        <fullName evidence="5">5'-nucleotidase</fullName>
        <ecNumber evidence="5">3.1.3.5</ecNumber>
    </recommendedName>
</protein>
<dbReference type="GO" id="GO:0005737">
    <property type="term" value="C:cytoplasm"/>
    <property type="evidence" value="ECO:0007669"/>
    <property type="project" value="InterPro"/>
</dbReference>
<comment type="similarity">
    <text evidence="4">Belongs to the NRDE2 family.</text>
</comment>
<feature type="compositionally biased region" description="Basic and acidic residues" evidence="12">
    <location>
        <begin position="700"/>
        <end position="714"/>
    </location>
</feature>
<dbReference type="GO" id="GO:0006629">
    <property type="term" value="P:lipid metabolic process"/>
    <property type="evidence" value="ECO:0007669"/>
    <property type="project" value="InterPro"/>
</dbReference>
<feature type="region of interest" description="Disordered" evidence="12">
    <location>
        <begin position="821"/>
        <end position="849"/>
    </location>
</feature>
<feature type="compositionally biased region" description="Basic and acidic residues" evidence="12">
    <location>
        <begin position="824"/>
        <end position="849"/>
    </location>
</feature>
<dbReference type="GO" id="GO:0009117">
    <property type="term" value="P:nucleotide metabolic process"/>
    <property type="evidence" value="ECO:0007669"/>
    <property type="project" value="UniProtKB-KW"/>
</dbReference>
<dbReference type="CDD" id="cd06661">
    <property type="entry name" value="GGCT_like"/>
    <property type="match status" value="2"/>
</dbReference>
<dbReference type="FunFam" id="1.10.150.340:FF:000001">
    <property type="entry name" value="Cytosolic 5-nucleotidase 3-like"/>
    <property type="match status" value="1"/>
</dbReference>
<accession>A0A182FVZ2</accession>
<dbReference type="InterPro" id="IPR036568">
    <property type="entry name" value="GGCT-like_sf"/>
</dbReference>
<dbReference type="InterPro" id="IPR036412">
    <property type="entry name" value="HAD-like_sf"/>
</dbReference>